<dbReference type="PROSITE" id="PS51257">
    <property type="entry name" value="PROKAR_LIPOPROTEIN"/>
    <property type="match status" value="1"/>
</dbReference>
<evidence type="ECO:0000313" key="2">
    <source>
        <dbReference type="EMBL" id="HGW95235.1"/>
    </source>
</evidence>
<organism evidence="2">
    <name type="scientific">Oscillatoriales cyanobacterium SpSt-402</name>
    <dbReference type="NCBI Taxonomy" id="2282168"/>
    <lineage>
        <taxon>Bacteria</taxon>
        <taxon>Bacillati</taxon>
        <taxon>Cyanobacteriota</taxon>
        <taxon>Cyanophyceae</taxon>
        <taxon>Oscillatoriophycideae</taxon>
        <taxon>Oscillatoriales</taxon>
    </lineage>
</organism>
<feature type="compositionally biased region" description="Polar residues" evidence="1">
    <location>
        <begin position="31"/>
        <end position="41"/>
    </location>
</feature>
<feature type="region of interest" description="Disordered" evidence="1">
    <location>
        <begin position="135"/>
        <end position="157"/>
    </location>
</feature>
<dbReference type="EMBL" id="DSRD01000826">
    <property type="protein sequence ID" value="HGW95235.1"/>
    <property type="molecule type" value="Genomic_DNA"/>
</dbReference>
<dbReference type="AlphaFoldDB" id="A0A832H380"/>
<sequence length="191" mass="20216">MKLNRFLAAASLPILIAGCIIPTGQAFSQNASRRSLAQNSTQPGAPQGQRRPPRQIDFATAAAKLGVSEAQLKDALGVNNADGQKQRPDIQGAATKLGVTEQQLVQALGLPQRPPGHNFAEAASQLGVTETQLKEALGIPNSPPNPGDRAQRPPRPDFEAAAAKLGVTEQRLVEVLRIPTRPHSGERPVNP</sequence>
<comment type="caution">
    <text evidence="2">The sequence shown here is derived from an EMBL/GenBank/DDBJ whole genome shotgun (WGS) entry which is preliminary data.</text>
</comment>
<protein>
    <submittedName>
        <fullName evidence="2">Uncharacterized protein</fullName>
    </submittedName>
</protein>
<feature type="region of interest" description="Disordered" evidence="1">
    <location>
        <begin position="31"/>
        <end position="53"/>
    </location>
</feature>
<evidence type="ECO:0000256" key="1">
    <source>
        <dbReference type="SAM" id="MobiDB-lite"/>
    </source>
</evidence>
<reference evidence="2" key="1">
    <citation type="journal article" date="2020" name="mSystems">
        <title>Genome- and Community-Level Interaction Insights into Carbon Utilization and Element Cycling Functions of Hydrothermarchaeota in Hydrothermal Sediment.</title>
        <authorList>
            <person name="Zhou Z."/>
            <person name="Liu Y."/>
            <person name="Xu W."/>
            <person name="Pan J."/>
            <person name="Luo Z.H."/>
            <person name="Li M."/>
        </authorList>
    </citation>
    <scope>NUCLEOTIDE SEQUENCE [LARGE SCALE GENOMIC DNA]</scope>
    <source>
        <strain evidence="2">SpSt-402</strain>
    </source>
</reference>
<proteinExistence type="predicted"/>
<gene>
    <name evidence="2" type="ORF">ENR47_13310</name>
</gene>
<name>A0A832H380_9CYAN</name>
<accession>A0A832H380</accession>